<organism evidence="1 2">
    <name type="scientific">Candidatus Portnoybacteria bacterium CG06_land_8_20_14_3_00_39_12</name>
    <dbReference type="NCBI Taxonomy" id="1974809"/>
    <lineage>
        <taxon>Bacteria</taxon>
        <taxon>Candidatus Portnoyibacteriota</taxon>
    </lineage>
</organism>
<evidence type="ECO:0000313" key="1">
    <source>
        <dbReference type="EMBL" id="PIU74838.1"/>
    </source>
</evidence>
<comment type="caution">
    <text evidence="1">The sequence shown here is derived from an EMBL/GenBank/DDBJ whole genome shotgun (WGS) entry which is preliminary data.</text>
</comment>
<dbReference type="AlphaFoldDB" id="A0A2M7AW40"/>
<dbReference type="EMBL" id="PEVY01000083">
    <property type="protein sequence ID" value="PIU74838.1"/>
    <property type="molecule type" value="Genomic_DNA"/>
</dbReference>
<accession>A0A2M7AW40</accession>
<sequence length="102" mass="11872">MEENPDNHFLVIGYIKTETGIRPGQQLNIWRKSLNPDNVCHSNKEVILIDFERIMEIKFITSSIKIESTINSIMSILSPNNIVDQEWFQIEATRLIPNKTEE</sequence>
<dbReference type="Proteomes" id="UP000228775">
    <property type="component" value="Unassembled WGS sequence"/>
</dbReference>
<name>A0A2M7AW40_9BACT</name>
<reference evidence="2" key="1">
    <citation type="submission" date="2017-09" db="EMBL/GenBank/DDBJ databases">
        <title>Depth-based differentiation of microbial function through sediment-hosted aquifers and enrichment of novel symbionts in the deep terrestrial subsurface.</title>
        <authorList>
            <person name="Probst A.J."/>
            <person name="Ladd B."/>
            <person name="Jarett J.K."/>
            <person name="Geller-Mcgrath D.E."/>
            <person name="Sieber C.M.K."/>
            <person name="Emerson J.B."/>
            <person name="Anantharaman K."/>
            <person name="Thomas B.C."/>
            <person name="Malmstrom R."/>
            <person name="Stieglmeier M."/>
            <person name="Klingl A."/>
            <person name="Woyke T."/>
            <person name="Ryan C.M."/>
            <person name="Banfield J.F."/>
        </authorList>
    </citation>
    <scope>NUCLEOTIDE SEQUENCE [LARGE SCALE GENOMIC DNA]</scope>
</reference>
<proteinExistence type="predicted"/>
<gene>
    <name evidence="1" type="ORF">COS76_03985</name>
</gene>
<evidence type="ECO:0000313" key="2">
    <source>
        <dbReference type="Proteomes" id="UP000228775"/>
    </source>
</evidence>
<protein>
    <submittedName>
        <fullName evidence="1">Uncharacterized protein</fullName>
    </submittedName>
</protein>